<sequence length="57" mass="6223">MPAQSQFKPISGQIGAVFSFVWGYTAYVLHTTAIFAQAAISTLTAHGRPMAHRLFLN</sequence>
<gene>
    <name evidence="1" type="ORF">SDC9_154390</name>
</gene>
<reference evidence="1" key="1">
    <citation type="submission" date="2019-08" db="EMBL/GenBank/DDBJ databases">
        <authorList>
            <person name="Kucharzyk K."/>
            <person name="Murdoch R.W."/>
            <person name="Higgins S."/>
            <person name="Loffler F."/>
        </authorList>
    </citation>
    <scope>NUCLEOTIDE SEQUENCE</scope>
</reference>
<name>A0A645F3E2_9ZZZZ</name>
<dbReference type="EMBL" id="VSSQ01053084">
    <property type="protein sequence ID" value="MPN07124.1"/>
    <property type="molecule type" value="Genomic_DNA"/>
</dbReference>
<protein>
    <submittedName>
        <fullName evidence="1">Uncharacterized protein</fullName>
    </submittedName>
</protein>
<evidence type="ECO:0000313" key="1">
    <source>
        <dbReference type="EMBL" id="MPN07124.1"/>
    </source>
</evidence>
<accession>A0A645F3E2</accession>
<proteinExistence type="predicted"/>
<organism evidence="1">
    <name type="scientific">bioreactor metagenome</name>
    <dbReference type="NCBI Taxonomy" id="1076179"/>
    <lineage>
        <taxon>unclassified sequences</taxon>
        <taxon>metagenomes</taxon>
        <taxon>ecological metagenomes</taxon>
    </lineage>
</organism>
<comment type="caution">
    <text evidence="1">The sequence shown here is derived from an EMBL/GenBank/DDBJ whole genome shotgun (WGS) entry which is preliminary data.</text>
</comment>
<dbReference type="AlphaFoldDB" id="A0A645F3E2"/>